<sequence length="207" mass="23071">MRSPAFPPWIVQDTTPDRQGWGEQNLDCSRHQSLSTAAAPGPGQETWTVCRERVTRCFSAGPSRSRPMDGWLDADISICLKQLNGIGMRMERAAGKVPRNPIPTGGGPRPFVRFVLGSWVQVRYNGFLPAPGPFPKSQFFRVPFPSGMRLGRKQPSKAIGRARNDSVNQRTVVLVLTPTEGPVLWPWHRLDVSWKQQRGEENDGRGA</sequence>
<organism evidence="2">
    <name type="scientific">Brachypodium distachyon</name>
    <name type="common">Purple false brome</name>
    <name type="synonym">Trachynia distachya</name>
    <dbReference type="NCBI Taxonomy" id="15368"/>
    <lineage>
        <taxon>Eukaryota</taxon>
        <taxon>Viridiplantae</taxon>
        <taxon>Streptophyta</taxon>
        <taxon>Embryophyta</taxon>
        <taxon>Tracheophyta</taxon>
        <taxon>Spermatophyta</taxon>
        <taxon>Magnoliopsida</taxon>
        <taxon>Liliopsida</taxon>
        <taxon>Poales</taxon>
        <taxon>Poaceae</taxon>
        <taxon>BOP clade</taxon>
        <taxon>Pooideae</taxon>
        <taxon>Stipodae</taxon>
        <taxon>Brachypodieae</taxon>
        <taxon>Brachypodium</taxon>
    </lineage>
</organism>
<gene>
    <name evidence="2" type="ORF">BRADI_1g21022v3</name>
</gene>
<protein>
    <submittedName>
        <fullName evidence="2 3">Uncharacterized protein</fullName>
    </submittedName>
</protein>
<dbReference type="EMBL" id="CM000880">
    <property type="protein sequence ID" value="PNT74719.1"/>
    <property type="molecule type" value="Genomic_DNA"/>
</dbReference>
<reference evidence="2" key="2">
    <citation type="submission" date="2017-06" db="EMBL/GenBank/DDBJ databases">
        <title>WGS assembly of Brachypodium distachyon.</title>
        <authorList>
            <consortium name="The International Brachypodium Initiative"/>
            <person name="Lucas S."/>
            <person name="Harmon-Smith M."/>
            <person name="Lail K."/>
            <person name="Tice H."/>
            <person name="Grimwood J."/>
            <person name="Bruce D."/>
            <person name="Barry K."/>
            <person name="Shu S."/>
            <person name="Lindquist E."/>
            <person name="Wang M."/>
            <person name="Pitluck S."/>
            <person name="Vogel J.P."/>
            <person name="Garvin D.F."/>
            <person name="Mockler T.C."/>
            <person name="Schmutz J."/>
            <person name="Rokhsar D."/>
            <person name="Bevan M.W."/>
        </authorList>
    </citation>
    <scope>NUCLEOTIDE SEQUENCE</scope>
    <source>
        <strain evidence="2">Bd21</strain>
    </source>
</reference>
<reference evidence="2 3" key="1">
    <citation type="journal article" date="2010" name="Nature">
        <title>Genome sequencing and analysis of the model grass Brachypodium distachyon.</title>
        <authorList>
            <consortium name="International Brachypodium Initiative"/>
        </authorList>
    </citation>
    <scope>NUCLEOTIDE SEQUENCE [LARGE SCALE GENOMIC DNA]</scope>
    <source>
        <strain evidence="2 3">Bd21</strain>
    </source>
</reference>
<evidence type="ECO:0000313" key="2">
    <source>
        <dbReference type="EMBL" id="PNT74719.1"/>
    </source>
</evidence>
<accession>A0A2K2DKA8</accession>
<feature type="region of interest" description="Disordered" evidence="1">
    <location>
        <begin position="1"/>
        <end position="23"/>
    </location>
</feature>
<evidence type="ECO:0000313" key="3">
    <source>
        <dbReference type="EnsemblPlants" id="PNT74719"/>
    </source>
</evidence>
<dbReference type="EnsemblPlants" id="PNT74719">
    <property type="protein sequence ID" value="PNT74719"/>
    <property type="gene ID" value="BRADI_1g21022v3"/>
</dbReference>
<keyword evidence="4" id="KW-1185">Reference proteome</keyword>
<name>A0A2K2DKA8_BRADI</name>
<dbReference type="InParanoid" id="A0A2K2DKA8"/>
<evidence type="ECO:0000313" key="4">
    <source>
        <dbReference type="Proteomes" id="UP000008810"/>
    </source>
</evidence>
<evidence type="ECO:0000256" key="1">
    <source>
        <dbReference type="SAM" id="MobiDB-lite"/>
    </source>
</evidence>
<reference evidence="3" key="3">
    <citation type="submission" date="2018-08" db="UniProtKB">
        <authorList>
            <consortium name="EnsemblPlants"/>
        </authorList>
    </citation>
    <scope>IDENTIFICATION</scope>
    <source>
        <strain evidence="3">cv. Bd21</strain>
    </source>
</reference>
<dbReference type="AlphaFoldDB" id="A0A2K2DKA8"/>
<proteinExistence type="predicted"/>
<dbReference type="Proteomes" id="UP000008810">
    <property type="component" value="Chromosome 1"/>
</dbReference>
<dbReference type="Gramene" id="PNT74719">
    <property type="protein sequence ID" value="PNT74719"/>
    <property type="gene ID" value="BRADI_1g21022v3"/>
</dbReference>